<name>A0ABT6XC49_9GAMM</name>
<keyword evidence="2" id="KW-1185">Reference proteome</keyword>
<dbReference type="Pfam" id="PF22281">
    <property type="entry name" value="DUF6959"/>
    <property type="match status" value="1"/>
</dbReference>
<evidence type="ECO:0000313" key="2">
    <source>
        <dbReference type="Proteomes" id="UP001321580"/>
    </source>
</evidence>
<protein>
    <submittedName>
        <fullName evidence="1">Uncharacterized protein</fullName>
    </submittedName>
</protein>
<dbReference type="Proteomes" id="UP001321580">
    <property type="component" value="Unassembled WGS sequence"/>
</dbReference>
<reference evidence="1 2" key="1">
    <citation type="submission" date="2023-05" db="EMBL/GenBank/DDBJ databases">
        <title>Lysobacter sp. strain LF1 Genome sequencing and assembly.</title>
        <authorList>
            <person name="Jung Y."/>
        </authorList>
    </citation>
    <scope>NUCLEOTIDE SEQUENCE [LARGE SCALE GENOMIC DNA]</scope>
    <source>
        <strain evidence="1 2">LF1</strain>
    </source>
</reference>
<dbReference type="RefSeq" id="WP_283211185.1">
    <property type="nucleotide sequence ID" value="NZ_JASGBI010000001.1"/>
</dbReference>
<gene>
    <name evidence="1" type="ORF">QLQ15_01985</name>
</gene>
<evidence type="ECO:0000313" key="1">
    <source>
        <dbReference type="EMBL" id="MDI9237677.1"/>
    </source>
</evidence>
<proteinExistence type="predicted"/>
<comment type="caution">
    <text evidence="1">The sequence shown here is derived from an EMBL/GenBank/DDBJ whole genome shotgun (WGS) entry which is preliminary data.</text>
</comment>
<organism evidence="1 2">
    <name type="scientific">Lysobacter stagni</name>
    <dbReference type="NCBI Taxonomy" id="3045172"/>
    <lineage>
        <taxon>Bacteria</taxon>
        <taxon>Pseudomonadati</taxon>
        <taxon>Pseudomonadota</taxon>
        <taxon>Gammaproteobacteria</taxon>
        <taxon>Lysobacterales</taxon>
        <taxon>Lysobacteraceae</taxon>
        <taxon>Lysobacter</taxon>
    </lineage>
</organism>
<sequence length="110" mass="12132">MNAEILSLDTNLTIVRLPTRGTPAVCLHGDTLSSLASIANDNAKLWMRNIDNPQFPDELLDQVVYLNNVLARMVEHYNERCARGALGATRPLQADGIGVIHFDDEDEASK</sequence>
<accession>A0ABT6XC49</accession>
<dbReference type="InterPro" id="IPR053801">
    <property type="entry name" value="DUF6959"/>
</dbReference>
<dbReference type="EMBL" id="JASGBI010000001">
    <property type="protein sequence ID" value="MDI9237677.1"/>
    <property type="molecule type" value="Genomic_DNA"/>
</dbReference>